<evidence type="ECO:0000259" key="5">
    <source>
        <dbReference type="PROSITE" id="PS50893"/>
    </source>
</evidence>
<keyword evidence="1" id="KW-0813">Transport</keyword>
<evidence type="ECO:0000256" key="4">
    <source>
        <dbReference type="ARBA" id="ARBA00022967"/>
    </source>
</evidence>
<dbReference type="SUPFAM" id="SSF52540">
    <property type="entry name" value="P-loop containing nucleoside triphosphate hydrolases"/>
    <property type="match status" value="1"/>
</dbReference>
<dbReference type="NCBIfam" id="NF010068">
    <property type="entry name" value="PRK13548.1"/>
    <property type="match status" value="1"/>
</dbReference>
<reference evidence="7 9" key="2">
    <citation type="submission" date="2018-12" db="EMBL/GenBank/DDBJ databases">
        <authorList>
            <consortium name="Pathogen Informatics"/>
        </authorList>
    </citation>
    <scope>NUCLEOTIDE SEQUENCE [LARGE SCALE GENOMIC DNA]</scope>
    <source>
        <strain evidence="7 9">NCTC949</strain>
    </source>
</reference>
<gene>
    <name evidence="6" type="primary">hmuV</name>
    <name evidence="7" type="ORF">NCTC949_00259</name>
    <name evidence="6" type="ORF">UL82_02165</name>
</gene>
<dbReference type="PROSITE" id="PS50893">
    <property type="entry name" value="ABC_TRANSPORTER_2"/>
    <property type="match status" value="1"/>
</dbReference>
<organism evidence="6 8">
    <name type="scientific">Corynebacterium kutscheri</name>
    <dbReference type="NCBI Taxonomy" id="35755"/>
    <lineage>
        <taxon>Bacteria</taxon>
        <taxon>Bacillati</taxon>
        <taxon>Actinomycetota</taxon>
        <taxon>Actinomycetes</taxon>
        <taxon>Mycobacteriales</taxon>
        <taxon>Corynebacteriaceae</taxon>
        <taxon>Corynebacterium</taxon>
    </lineage>
</organism>
<name>A0A0F6R0U7_9CORY</name>
<dbReference type="AlphaFoldDB" id="A0A0F6R0U7"/>
<evidence type="ECO:0000256" key="2">
    <source>
        <dbReference type="ARBA" id="ARBA00022741"/>
    </source>
</evidence>
<evidence type="ECO:0000313" key="6">
    <source>
        <dbReference type="EMBL" id="AKE40658.1"/>
    </source>
</evidence>
<dbReference type="Proteomes" id="UP000271380">
    <property type="component" value="Chromosome"/>
</dbReference>
<dbReference type="InterPro" id="IPR003439">
    <property type="entry name" value="ABC_transporter-like_ATP-bd"/>
</dbReference>
<dbReference type="CDD" id="cd03214">
    <property type="entry name" value="ABC_Iron-Siderophores_B12_Hemin"/>
    <property type="match status" value="1"/>
</dbReference>
<proteinExistence type="predicted"/>
<evidence type="ECO:0000313" key="7">
    <source>
        <dbReference type="EMBL" id="VEH04763.1"/>
    </source>
</evidence>
<dbReference type="GO" id="GO:0016887">
    <property type="term" value="F:ATP hydrolysis activity"/>
    <property type="evidence" value="ECO:0007669"/>
    <property type="project" value="InterPro"/>
</dbReference>
<dbReference type="InterPro" id="IPR003593">
    <property type="entry name" value="AAA+_ATPase"/>
</dbReference>
<feature type="domain" description="ABC transporter" evidence="5">
    <location>
        <begin position="2"/>
        <end position="236"/>
    </location>
</feature>
<keyword evidence="3 7" id="KW-0067">ATP-binding</keyword>
<dbReference type="Pfam" id="PF00005">
    <property type="entry name" value="ABC_tran"/>
    <property type="match status" value="1"/>
</dbReference>
<reference evidence="6 8" key="1">
    <citation type="journal article" date="2015" name="Genome Announc.">
        <title>Complete Genome Sequence of Corynebacterium kutscheri DSM 20755, a Corynebacterial Type Strain with Remarkably Low G+C Content of Chromosomal DNA.</title>
        <authorList>
            <person name="Ruckert C."/>
            <person name="Albersmeier A."/>
            <person name="Winkler A."/>
            <person name="Tauch A."/>
        </authorList>
    </citation>
    <scope>NUCLEOTIDE SEQUENCE [LARGE SCALE GENOMIC DNA]</scope>
    <source>
        <strain evidence="6 8">DSM 20755</strain>
    </source>
</reference>
<dbReference type="STRING" id="35755.UL82_02165"/>
<dbReference type="RefSeq" id="WP_046438769.1">
    <property type="nucleotide sequence ID" value="NZ_CP011312.1"/>
</dbReference>
<dbReference type="SMART" id="SM00382">
    <property type="entry name" value="AAA"/>
    <property type="match status" value="1"/>
</dbReference>
<dbReference type="InterPro" id="IPR017871">
    <property type="entry name" value="ABC_transporter-like_CS"/>
</dbReference>
<dbReference type="KEGG" id="cku:UL82_02165"/>
<dbReference type="EC" id="3.6.3.-" evidence="7"/>
<dbReference type="InterPro" id="IPR027417">
    <property type="entry name" value="P-loop_NTPase"/>
</dbReference>
<dbReference type="EMBL" id="CP011312">
    <property type="protein sequence ID" value="AKE40658.1"/>
    <property type="molecule type" value="Genomic_DNA"/>
</dbReference>
<dbReference type="EMBL" id="LR134377">
    <property type="protein sequence ID" value="VEH04763.1"/>
    <property type="molecule type" value="Genomic_DNA"/>
</dbReference>
<protein>
    <submittedName>
        <fullName evidence="6">ABC-type hemin transport system, ATPase component</fullName>
        <ecNumber evidence="6">3.6.3.34</ecNumber>
    </submittedName>
    <submittedName>
        <fullName evidence="7">Iron-related transport system ATP-binding protein</fullName>
        <ecNumber evidence="7">3.6.3.-</ecNumber>
    </submittedName>
</protein>
<keyword evidence="6" id="KW-0378">Hydrolase</keyword>
<dbReference type="Proteomes" id="UP000033457">
    <property type="component" value="Chromosome"/>
</dbReference>
<keyword evidence="2" id="KW-0547">Nucleotide-binding</keyword>
<keyword evidence="4" id="KW-1278">Translocase</keyword>
<evidence type="ECO:0000256" key="1">
    <source>
        <dbReference type="ARBA" id="ARBA00022448"/>
    </source>
</evidence>
<dbReference type="EC" id="3.6.3.34" evidence="6"/>
<dbReference type="OrthoDB" id="3579586at2"/>
<dbReference type="PROSITE" id="PS00211">
    <property type="entry name" value="ABC_TRANSPORTER_1"/>
    <property type="match status" value="1"/>
</dbReference>
<dbReference type="GO" id="GO:0005524">
    <property type="term" value="F:ATP binding"/>
    <property type="evidence" value="ECO:0007669"/>
    <property type="project" value="UniProtKB-KW"/>
</dbReference>
<dbReference type="PANTHER" id="PTHR42794:SF1">
    <property type="entry name" value="HEMIN IMPORT ATP-BINDING PROTEIN HMUV"/>
    <property type="match status" value="1"/>
</dbReference>
<evidence type="ECO:0000313" key="9">
    <source>
        <dbReference type="Proteomes" id="UP000271380"/>
    </source>
</evidence>
<sequence length="275" mass="29645">MITVENVSVEIAGKQLLREVSFVAKPGEVTGLIGPNGAGKSTMLAVLSGDLDRTDGAVRIMDADPATTSNRAMARLRAVMLQDVSVSFEFLVRDVVAMGRRPWEGTDLAQYDEELIDAALVATDTAHLAGRDVVTLSGGEKARIALARVLAQHTPVIFLDEPTAALDIKHQEQVLGLVRRIAKETNVAVLVVLHDLNAAAAYCDHIVCLANGTVTAQGRVDEVYTRETLSQVYGWPIDVRIDAEGRRSVHPARRQEIDTATAFLRAISDAGNRGK</sequence>
<evidence type="ECO:0000256" key="3">
    <source>
        <dbReference type="ARBA" id="ARBA00022840"/>
    </source>
</evidence>
<dbReference type="HOGENOM" id="CLU_000604_1_11_11"/>
<keyword evidence="8" id="KW-1185">Reference proteome</keyword>
<dbReference type="FunFam" id="3.40.50.300:FF:000134">
    <property type="entry name" value="Iron-enterobactin ABC transporter ATP-binding protein"/>
    <property type="match status" value="1"/>
</dbReference>
<dbReference type="PANTHER" id="PTHR42794">
    <property type="entry name" value="HEMIN IMPORT ATP-BINDING PROTEIN HMUV"/>
    <property type="match status" value="1"/>
</dbReference>
<accession>A0A0F6R0U7</accession>
<evidence type="ECO:0000313" key="8">
    <source>
        <dbReference type="Proteomes" id="UP000033457"/>
    </source>
</evidence>
<dbReference type="Gene3D" id="3.40.50.300">
    <property type="entry name" value="P-loop containing nucleotide triphosphate hydrolases"/>
    <property type="match status" value="1"/>
</dbReference>